<name>A0ABP0JE07_9DINO</name>
<evidence type="ECO:0000313" key="1">
    <source>
        <dbReference type="EMBL" id="CAK9012640.1"/>
    </source>
</evidence>
<comment type="caution">
    <text evidence="1">The sequence shown here is derived from an EMBL/GenBank/DDBJ whole genome shotgun (WGS) entry which is preliminary data.</text>
</comment>
<accession>A0ABP0JE07</accession>
<dbReference type="Proteomes" id="UP001642464">
    <property type="component" value="Unassembled WGS sequence"/>
</dbReference>
<proteinExistence type="predicted"/>
<gene>
    <name evidence="1" type="ORF">SCF082_LOCUS11591</name>
</gene>
<keyword evidence="2" id="KW-1185">Reference proteome</keyword>
<evidence type="ECO:0000313" key="2">
    <source>
        <dbReference type="Proteomes" id="UP001642464"/>
    </source>
</evidence>
<organism evidence="1 2">
    <name type="scientific">Durusdinium trenchii</name>
    <dbReference type="NCBI Taxonomy" id="1381693"/>
    <lineage>
        <taxon>Eukaryota</taxon>
        <taxon>Sar</taxon>
        <taxon>Alveolata</taxon>
        <taxon>Dinophyceae</taxon>
        <taxon>Suessiales</taxon>
        <taxon>Symbiodiniaceae</taxon>
        <taxon>Durusdinium</taxon>
    </lineage>
</organism>
<evidence type="ECO:0008006" key="3">
    <source>
        <dbReference type="Google" id="ProtNLM"/>
    </source>
</evidence>
<dbReference type="EMBL" id="CAXAMM010006891">
    <property type="protein sequence ID" value="CAK9012640.1"/>
    <property type="molecule type" value="Genomic_DNA"/>
</dbReference>
<sequence length="2674" mass="293476">MAAARTAANALTSLVRQSPLVQDDQIYDPWLIQEVQDEYRALAQEALYWPLSAASHLAHLNEVCATTNATTTIQKHVAVRPGKEVLDLLLWASRESLLEKLRDAAAFHTTSLIVGPAPASTLKLIDELIMVASPTPKSVHVVICPRPSAVPVWRALSNSITAAFGPGWAQFQAMSDQIATMSAMNSTNPSFSNTFAFGNNVTVVVAFTSRGADSLDQDLDALNMGNPPYTLVLSDSGFEQFDADFPMLLAKHAAGAVVFAITYLPVPLLRMLVKAVDLAKTNYFESPFAAHAVMDQSDGATKLLVNLTYIDSDHRRDAELLKDRPSFLRLPRAHVVNRNGKLQNLKGYGLAYEISADATAGCFTDAGETFYVRPLLDMLHASAVGWTCAGREVIGASPVSFLEMRLANGMGVVADIRAASDDCFIAGYFLHSPSAAVFTAMQRKALETPVDMALFKKYMVQLGTNDGEKLKEALRTGRGWFELLESKVIAVDNRKSGINLGDSGAYVADLSLHSADRLAMTYGIARLTLANHSEALNSSADLVRDAIRKRMRAMRRLERQSAIERLSRDCGCFAPAQYLRDVLLRKEPHITDAWNGPHELRATRTELREYLLGDTFPVLNNGAGGGVAPGGNLPQTTSMLGDGFDMPSPTAPPMDVHELSMPAVVACRMQALREVIRTEVSKASTNLRALSLAQGQHIMVANDIAKQSAIMGNFASTSNDSMQQRADFDGVEQTRQQAIAQHLLRRVTADRFSCSLRSLKCLAIGAGKNYVTLRRLSRVNGSLPAEFVELLHVRDMVFSNGNLPLDLASASERYSAGAFETLMTRWAETFEADGVRKFHALCIAILMLTDSSAVVRRYRRKAKYVISQASRMSAVAYQSYIKLMIAEMAGWLVHKGFLRVNRQGLMCCMQVVLLLVGAPSSATARHNSFAELGNVSDDRRGTMIASGKKHSEELCRMLLSLPSPSPKLLQLAREHLLEMIGLLQVATNAKQFWNCASTILRLSRYLGGDVIAGGDDQLLRTLRNKLVAAFERCPFLREVISATNQNEASSEVTLLRLGTPVSSLLPVDVAVSAKEADFDKLYSSRCRRKLDSLQDAGSYDFFMVHTLTWASSLTTRAVEALAVDGAAFCAKLELSGDANGRVLREAQFAHAPNFLLSDSPSGDCNLQVVKLMRRYAGLTTTTLDNLSIYDEIKQPGYKEGPLIVVSITSGDQTTVHFLGRGIGNSISALTKVPGANQFLHVAVLEGSAKAKNDREQAYLEAAQAANALRAEKKGDAKSKDLPHFIRPRDTLLERRGIVHHVTASLVLAARFQTQPEIQHGKLDVTIGPAYEDTARRAKAALEAAGLITSSDLLIGQSAKQQFHSAELQRKPQPALLRAIASEDAACGEQSELVTVAALQVLDSTEEVCKLFGANRRSAKLELDMQAPCVIITPDDESAMAAMSNLPASAKVNVLSYSSIQAQLLTYASASTTEAMQLFVDNAFTAPAIPDPANASASLLQQIASMSVHLDDVEAFQVLRGWHYTTSLPPRNHYLALANHAKIPMIVRHVTSCCLRFNRNMRHGRALYGGIAATAGTLFEALVAVFTWYVSEAVPNNVVFSSQRDAKNHHNTNAFGNTITSQLTTAIRGKLDDKVDAIENAATETTLITAIDTLLREFNFWDHGSSNFGSIAILRETAATRLIESYVAMHKKCVVWLDQRDSAQMLTPLPMRSWPTGPSNRSVLTKDGGLARHGRVIIFDEGFGDSNAKLNDADVTQLVEAFSKQGDNGSRAFSKISFPALRAMEGMILRGGLQVEPLLCAAGYAMVTADVEQPRGFDMYSRATVAELVTSWSPYMLRATATDVPLAAELFGAKATKITKSVEDHTDNLSERLMTLQNDVVSDNLTPAMCALTTLQNQSLQEIEDVDQSSAMCIDRVAAQARVEAASDRWDNAKEYTAARPFDDFVKEVMISYTSDPIFKHGHTSDSRPSTVEIVLTNEVQKYFKIQRNHWRGIATKNVVAQNPGVAAKDVTEAMMNDLTGEAAGSGKAAVGWGKVCQFVEKLRARATSSTQQIKIPLKFIFALGNAGSGKSTKVLENLPYILRNASGARDRNCQIKAQEEFLIVSPTRPLKFGHREAAFEQIVAVAEKTGLPRGNLQYFGASETKDKAVHYASQRPLKGIMYDEAPKGGLPDLLAIAIAQMSFRNDSTSYTEESIMEPLTVFALGDHEQVKHIEYSRDQQDDEDALLSGLAVRQGKRMRNLQQSSVVMEEQNDTMAANLRQLWHPDLLKGFVVFRADGTHRYARDLWDQCLSGIVQEPARFTNINKTKITFVQDQVNWTNWSREALNVFRDFHFVADRRPDIDAVQGLGLKCLFMSIGSADTTQGRTFAKYLYHANGDEMVKQLTPRTADFSDKGEKMHCHWLTAITRMKSSPNSHLIVLITGPSTSSNVMRSWMSKVGKEPPEVINFAELLARLKQDAPRPAGQQGDSFEAIAPESKVALSQSEMDTAVQYLLERLQTLETQGNMVDRSERLTKFALSISDLPMYNQLFNTARFATRHLTASQDTSLLREVHASHAHTREVSMLIAPTPNRNRLLPTLTEACLMYEMLLTMHRSGHLNVRVATAIANWCSNDGYVPAGRPVVEPCNLASHTYDRVYPEAHPGLRSGYAQVNDIVDSLPLEPVFPWVPTSVAQR</sequence>
<protein>
    <recommendedName>
        <fullName evidence="3">Calmodulin</fullName>
    </recommendedName>
</protein>
<reference evidence="1 2" key="1">
    <citation type="submission" date="2024-02" db="EMBL/GenBank/DDBJ databases">
        <authorList>
            <person name="Chen Y."/>
            <person name="Shah S."/>
            <person name="Dougan E. K."/>
            <person name="Thang M."/>
            <person name="Chan C."/>
        </authorList>
    </citation>
    <scope>NUCLEOTIDE SEQUENCE [LARGE SCALE GENOMIC DNA]</scope>
</reference>